<dbReference type="RefSeq" id="WP_165440532.1">
    <property type="nucleotide sequence ID" value="NZ_SJPI01000001.1"/>
</dbReference>
<keyword evidence="1" id="KW-0326">Glycosidase</keyword>
<dbReference type="PANTHER" id="PTHR48098">
    <property type="entry name" value="ENTEROCHELIN ESTERASE-RELATED"/>
    <property type="match status" value="1"/>
</dbReference>
<dbReference type="Gene3D" id="3.40.50.1820">
    <property type="entry name" value="alpha/beta hydrolase"/>
    <property type="match status" value="1"/>
</dbReference>
<keyword evidence="1" id="KW-0624">Polysaccharide degradation</keyword>
<dbReference type="InterPro" id="IPR050583">
    <property type="entry name" value="Mycobacterial_A85_antigen"/>
</dbReference>
<reference evidence="1 2" key="1">
    <citation type="submission" date="2019-02" db="EMBL/GenBank/DDBJ databases">
        <title>Deep-cultivation of Planctomycetes and their phenomic and genomic characterization uncovers novel biology.</title>
        <authorList>
            <person name="Wiegand S."/>
            <person name="Jogler M."/>
            <person name="Boedeker C."/>
            <person name="Pinto D."/>
            <person name="Vollmers J."/>
            <person name="Rivas-Marin E."/>
            <person name="Kohn T."/>
            <person name="Peeters S.H."/>
            <person name="Heuer A."/>
            <person name="Rast P."/>
            <person name="Oberbeckmann S."/>
            <person name="Bunk B."/>
            <person name="Jeske O."/>
            <person name="Meyerdierks A."/>
            <person name="Storesund J.E."/>
            <person name="Kallscheuer N."/>
            <person name="Luecker S."/>
            <person name="Lage O.M."/>
            <person name="Pohl T."/>
            <person name="Merkel B.J."/>
            <person name="Hornburger P."/>
            <person name="Mueller R.-W."/>
            <person name="Bruemmer F."/>
            <person name="Labrenz M."/>
            <person name="Spormann A.M."/>
            <person name="Op Den Camp H."/>
            <person name="Overmann J."/>
            <person name="Amann R."/>
            <person name="Jetten M.S.M."/>
            <person name="Mascher T."/>
            <person name="Medema M.H."/>
            <person name="Devos D.P."/>
            <person name="Kaster A.-K."/>
            <person name="Ovreas L."/>
            <person name="Rohde M."/>
            <person name="Galperin M.Y."/>
            <person name="Jogler C."/>
        </authorList>
    </citation>
    <scope>NUCLEOTIDE SEQUENCE [LARGE SCALE GENOMIC DNA]</scope>
    <source>
        <strain evidence="1 2">Pla22</strain>
    </source>
</reference>
<keyword evidence="2" id="KW-1185">Reference proteome</keyword>
<dbReference type="AlphaFoldDB" id="A0A5C5WU92"/>
<comment type="caution">
    <text evidence="1">The sequence shown here is derived from an EMBL/GenBank/DDBJ whole genome shotgun (WGS) entry which is preliminary data.</text>
</comment>
<accession>A0A5C5WU92</accession>
<dbReference type="EMBL" id="SJPI01000001">
    <property type="protein sequence ID" value="TWT53575.1"/>
    <property type="molecule type" value="Genomic_DNA"/>
</dbReference>
<dbReference type="SUPFAM" id="SSF53474">
    <property type="entry name" value="alpha/beta-Hydrolases"/>
    <property type="match status" value="1"/>
</dbReference>
<gene>
    <name evidence="1" type="primary">xynZ_3</name>
    <name evidence="1" type="ORF">Pla22_12040</name>
</gene>
<dbReference type="GO" id="GO:0016747">
    <property type="term" value="F:acyltransferase activity, transferring groups other than amino-acyl groups"/>
    <property type="evidence" value="ECO:0007669"/>
    <property type="project" value="TreeGrafter"/>
</dbReference>
<evidence type="ECO:0000313" key="2">
    <source>
        <dbReference type="Proteomes" id="UP000316598"/>
    </source>
</evidence>
<dbReference type="InterPro" id="IPR029058">
    <property type="entry name" value="AB_hydrolase_fold"/>
</dbReference>
<organism evidence="1 2">
    <name type="scientific">Rubripirellula amarantea</name>
    <dbReference type="NCBI Taxonomy" id="2527999"/>
    <lineage>
        <taxon>Bacteria</taxon>
        <taxon>Pseudomonadati</taxon>
        <taxon>Planctomycetota</taxon>
        <taxon>Planctomycetia</taxon>
        <taxon>Pirellulales</taxon>
        <taxon>Pirellulaceae</taxon>
        <taxon>Rubripirellula</taxon>
    </lineage>
</organism>
<name>A0A5C5WU92_9BACT</name>
<dbReference type="GO" id="GO:0031176">
    <property type="term" value="F:endo-1,4-beta-xylanase activity"/>
    <property type="evidence" value="ECO:0007669"/>
    <property type="project" value="UniProtKB-EC"/>
</dbReference>
<evidence type="ECO:0000313" key="1">
    <source>
        <dbReference type="EMBL" id="TWT53575.1"/>
    </source>
</evidence>
<keyword evidence="1" id="KW-0119">Carbohydrate metabolism</keyword>
<dbReference type="InterPro" id="IPR000801">
    <property type="entry name" value="Esterase-like"/>
</dbReference>
<proteinExistence type="predicted"/>
<sequence length="248" mass="28226">MGFDVGYYVYLPPGYDTSEDRYPVVYHLHGGRPGGENKAIRLSRFIDAAIQKGTIKPTIYVFPNGGPISWYDMPELEHGMGESVFIDELIPHIDSTYRTWGTREGRALEGYSQGGRGVTRIMFKHPDLFLSVAPGGSGYGPEKRIQENNGYESEKLRFMPLGYNAWDLAKVYSSRSDKPDLSILVWDGTKCFNYEFNLKYSAYLNELGISHEFLSIPNVSHTAAGSYEVEGDRIMQHHQRTFDIYRPR</sequence>
<dbReference type="Pfam" id="PF00756">
    <property type="entry name" value="Esterase"/>
    <property type="match status" value="1"/>
</dbReference>
<dbReference type="Proteomes" id="UP000316598">
    <property type="component" value="Unassembled WGS sequence"/>
</dbReference>
<dbReference type="GO" id="GO:0045493">
    <property type="term" value="P:xylan catabolic process"/>
    <property type="evidence" value="ECO:0007669"/>
    <property type="project" value="UniProtKB-KW"/>
</dbReference>
<dbReference type="PANTHER" id="PTHR48098:SF1">
    <property type="entry name" value="DIACYLGLYCEROL ACYLTRANSFERASE_MYCOLYLTRANSFERASE AG85A"/>
    <property type="match status" value="1"/>
</dbReference>
<protein>
    <submittedName>
        <fullName evidence="1">Endo-1,4-beta-xylanase Z</fullName>
        <ecNumber evidence="1">3.2.1.8</ecNumber>
    </submittedName>
</protein>
<dbReference type="EC" id="3.2.1.8" evidence="1"/>
<keyword evidence="1" id="KW-0858">Xylan degradation</keyword>
<keyword evidence="1" id="KW-0378">Hydrolase</keyword>